<organism evidence="8 9">
    <name type="scientific">Candidatus Pelethenecus faecipullorum</name>
    <dbReference type="NCBI Taxonomy" id="2840900"/>
    <lineage>
        <taxon>Bacteria</taxon>
        <taxon>Bacillati</taxon>
        <taxon>Mycoplasmatota</taxon>
        <taxon>Mollicutes</taxon>
        <taxon>Candidatus Pelethenecus</taxon>
    </lineage>
</organism>
<dbReference type="InterPro" id="IPR001328">
    <property type="entry name" value="Pept_tRNA_hydro"/>
</dbReference>
<dbReference type="NCBIfam" id="TIGR00447">
    <property type="entry name" value="pth"/>
    <property type="match status" value="1"/>
</dbReference>
<evidence type="ECO:0000256" key="1">
    <source>
        <dbReference type="ARBA" id="ARBA00013260"/>
    </source>
</evidence>
<evidence type="ECO:0000313" key="9">
    <source>
        <dbReference type="Proteomes" id="UP000886758"/>
    </source>
</evidence>
<comment type="caution">
    <text evidence="8">The sequence shown here is derived from an EMBL/GenBank/DDBJ whole genome shotgun (WGS) entry which is preliminary data.</text>
</comment>
<comment type="catalytic activity">
    <reaction evidence="5 7">
        <text>an N-acyl-L-alpha-aminoacyl-tRNA + H2O = an N-acyl-L-amino acid + a tRNA + H(+)</text>
        <dbReference type="Rhea" id="RHEA:54448"/>
        <dbReference type="Rhea" id="RHEA-COMP:10123"/>
        <dbReference type="Rhea" id="RHEA-COMP:13883"/>
        <dbReference type="ChEBI" id="CHEBI:15377"/>
        <dbReference type="ChEBI" id="CHEBI:15378"/>
        <dbReference type="ChEBI" id="CHEBI:59874"/>
        <dbReference type="ChEBI" id="CHEBI:78442"/>
        <dbReference type="ChEBI" id="CHEBI:138191"/>
        <dbReference type="EC" id="3.1.1.29"/>
    </reaction>
</comment>
<dbReference type="Gene3D" id="3.40.50.1470">
    <property type="entry name" value="Peptidyl-tRNA hydrolase"/>
    <property type="match status" value="1"/>
</dbReference>
<proteinExistence type="inferred from homology"/>
<comment type="similarity">
    <text evidence="7">Belongs to the PTH family.</text>
</comment>
<evidence type="ECO:0000256" key="6">
    <source>
        <dbReference type="ARBA" id="ARBA00050038"/>
    </source>
</evidence>
<accession>A0A9D1KK65</accession>
<protein>
    <recommendedName>
        <fullName evidence="6 7">Peptidyl-tRNA hydrolase</fullName>
        <shortName evidence="7">Pth</shortName>
        <ecNumber evidence="1 7">3.1.1.29</ecNumber>
    </recommendedName>
</protein>
<feature type="binding site" evidence="7">
    <location>
        <position position="14"/>
    </location>
    <ligand>
        <name>tRNA</name>
        <dbReference type="ChEBI" id="CHEBI:17843"/>
    </ligand>
</feature>
<dbReference type="HAMAP" id="MF_00083">
    <property type="entry name" value="Pept_tRNA_hydro_bact"/>
    <property type="match status" value="1"/>
</dbReference>
<feature type="binding site" evidence="7">
    <location>
        <position position="113"/>
    </location>
    <ligand>
        <name>tRNA</name>
        <dbReference type="ChEBI" id="CHEBI:17843"/>
    </ligand>
</feature>
<feature type="active site" description="Proton acceptor" evidence="7">
    <location>
        <position position="19"/>
    </location>
</feature>
<comment type="function">
    <text evidence="7">Hydrolyzes ribosome-free peptidyl-tRNAs (with 1 or more amino acids incorporated), which drop off the ribosome during protein synthesis, or as a result of ribosome stalling.</text>
</comment>
<dbReference type="PANTHER" id="PTHR17224">
    <property type="entry name" value="PEPTIDYL-TRNA HYDROLASE"/>
    <property type="match status" value="1"/>
</dbReference>
<evidence type="ECO:0000256" key="7">
    <source>
        <dbReference type="HAMAP-Rule" id="MF_00083"/>
    </source>
</evidence>
<evidence type="ECO:0000256" key="5">
    <source>
        <dbReference type="ARBA" id="ARBA00048707"/>
    </source>
</evidence>
<dbReference type="InterPro" id="IPR036416">
    <property type="entry name" value="Pept_tRNA_hydro_sf"/>
</dbReference>
<comment type="subunit">
    <text evidence="7">Monomer.</text>
</comment>
<dbReference type="GO" id="GO:0004045">
    <property type="term" value="F:peptidyl-tRNA hydrolase activity"/>
    <property type="evidence" value="ECO:0007669"/>
    <property type="project" value="UniProtKB-UniRule"/>
</dbReference>
<dbReference type="GO" id="GO:0000049">
    <property type="term" value="F:tRNA binding"/>
    <property type="evidence" value="ECO:0007669"/>
    <property type="project" value="UniProtKB-UniRule"/>
</dbReference>
<evidence type="ECO:0000313" key="8">
    <source>
        <dbReference type="EMBL" id="HIT50014.1"/>
    </source>
</evidence>
<keyword evidence="2 7" id="KW-0820">tRNA-binding</keyword>
<reference evidence="8" key="2">
    <citation type="journal article" date="2021" name="PeerJ">
        <title>Extensive microbial diversity within the chicken gut microbiome revealed by metagenomics and culture.</title>
        <authorList>
            <person name="Gilroy R."/>
            <person name="Ravi A."/>
            <person name="Getino M."/>
            <person name="Pursley I."/>
            <person name="Horton D.L."/>
            <person name="Alikhan N.F."/>
            <person name="Baker D."/>
            <person name="Gharbi K."/>
            <person name="Hall N."/>
            <person name="Watson M."/>
            <person name="Adriaenssens E.M."/>
            <person name="Foster-Nyarko E."/>
            <person name="Jarju S."/>
            <person name="Secka A."/>
            <person name="Antonio M."/>
            <person name="Oren A."/>
            <person name="Chaudhuri R.R."/>
            <person name="La Ragione R."/>
            <person name="Hildebrand F."/>
            <person name="Pallen M.J."/>
        </authorList>
    </citation>
    <scope>NUCLEOTIDE SEQUENCE</scope>
    <source>
        <strain evidence="8">ChiW17-6978</strain>
    </source>
</reference>
<dbReference type="SUPFAM" id="SSF53178">
    <property type="entry name" value="Peptidyl-tRNA hydrolase-like"/>
    <property type="match status" value="1"/>
</dbReference>
<dbReference type="GO" id="GO:0072344">
    <property type="term" value="P:rescue of stalled ribosome"/>
    <property type="evidence" value="ECO:0007669"/>
    <property type="project" value="UniProtKB-UniRule"/>
</dbReference>
<evidence type="ECO:0000256" key="4">
    <source>
        <dbReference type="ARBA" id="ARBA00022884"/>
    </source>
</evidence>
<dbReference type="GO" id="GO:0005737">
    <property type="term" value="C:cytoplasm"/>
    <property type="evidence" value="ECO:0007669"/>
    <property type="project" value="UniProtKB-SubCell"/>
</dbReference>
<keyword evidence="7" id="KW-0963">Cytoplasm</keyword>
<keyword evidence="3 7" id="KW-0378">Hydrolase</keyword>
<keyword evidence="4 7" id="KW-0694">RNA-binding</keyword>
<dbReference type="EC" id="3.1.1.29" evidence="1 7"/>
<feature type="binding site" evidence="7">
    <location>
        <position position="65"/>
    </location>
    <ligand>
        <name>tRNA</name>
        <dbReference type="ChEBI" id="CHEBI:17843"/>
    </ligand>
</feature>
<dbReference type="EMBL" id="DVLF01000101">
    <property type="protein sequence ID" value="HIT50014.1"/>
    <property type="molecule type" value="Genomic_DNA"/>
</dbReference>
<dbReference type="AlphaFoldDB" id="A0A9D1KK65"/>
<comment type="subcellular location">
    <subcellularLocation>
        <location evidence="7">Cytoplasm</location>
    </subcellularLocation>
</comment>
<dbReference type="GO" id="GO:0006515">
    <property type="term" value="P:protein quality control for misfolded or incompletely synthesized proteins"/>
    <property type="evidence" value="ECO:0007669"/>
    <property type="project" value="UniProtKB-UniRule"/>
</dbReference>
<dbReference type="Proteomes" id="UP000886758">
    <property type="component" value="Unassembled WGS sequence"/>
</dbReference>
<name>A0A9D1KK65_9MOLU</name>
<dbReference type="PANTHER" id="PTHR17224:SF1">
    <property type="entry name" value="PEPTIDYL-TRNA HYDROLASE"/>
    <property type="match status" value="1"/>
</dbReference>
<gene>
    <name evidence="7" type="primary">pth</name>
    <name evidence="8" type="ORF">IAD46_03205</name>
</gene>
<dbReference type="CDD" id="cd00462">
    <property type="entry name" value="PTH"/>
    <property type="match status" value="1"/>
</dbReference>
<dbReference type="FunFam" id="3.40.50.1470:FF:000001">
    <property type="entry name" value="Peptidyl-tRNA hydrolase"/>
    <property type="match status" value="1"/>
</dbReference>
<evidence type="ECO:0000256" key="2">
    <source>
        <dbReference type="ARBA" id="ARBA00022555"/>
    </source>
</evidence>
<evidence type="ECO:0000256" key="3">
    <source>
        <dbReference type="ARBA" id="ARBA00022801"/>
    </source>
</evidence>
<feature type="binding site" evidence="7">
    <location>
        <position position="67"/>
    </location>
    <ligand>
        <name>tRNA</name>
        <dbReference type="ChEBI" id="CHEBI:17843"/>
    </ligand>
</feature>
<reference evidence="8" key="1">
    <citation type="submission" date="2020-10" db="EMBL/GenBank/DDBJ databases">
        <authorList>
            <person name="Gilroy R."/>
        </authorList>
    </citation>
    <scope>NUCLEOTIDE SEQUENCE</scope>
    <source>
        <strain evidence="8">ChiW17-6978</strain>
    </source>
</reference>
<dbReference type="Pfam" id="PF01195">
    <property type="entry name" value="Pept_tRNA_hydro"/>
    <property type="match status" value="1"/>
</dbReference>
<feature type="site" description="Discriminates between blocked and unblocked aminoacyl-tRNA" evidence="7">
    <location>
        <position position="9"/>
    </location>
</feature>
<comment type="function">
    <text evidence="7">Catalyzes the release of premature peptidyl moieties from peptidyl-tRNA molecules trapped in stalled 50S ribosomal subunits, and thus maintains levels of free tRNAs and 50S ribosomes.</text>
</comment>
<feature type="site" description="Stabilizes the basic form of H active site to accept a proton" evidence="7">
    <location>
        <position position="92"/>
    </location>
</feature>
<sequence>MKLIVGLGNPGKQYENTHHNIGFMALDYFAALEGVCFKVDSALKAMVATVVIDGTKALLIKPLTYMNLSGESVYAVMKYYKIALEDLLVISDDLDRPTGRIRLRENGSSGGHNGHKSIMQHLNSQTYKRIKIGIGRDERIPVVDWVLRKNTKEEAVIFEESFKKVALALKDFILDVPFHRIASLYSSK</sequence>